<keyword evidence="4" id="KW-0233">DNA recombination</keyword>
<keyword evidence="2" id="KW-0229">DNA integration</keyword>
<accession>A0ABT8W1U5</accession>
<feature type="domain" description="Tyr recombinase" evidence="5">
    <location>
        <begin position="214"/>
        <end position="395"/>
    </location>
</feature>
<proteinExistence type="inferred from homology"/>
<comment type="caution">
    <text evidence="6">The sequence shown here is derived from an EMBL/GenBank/DDBJ whole genome shotgun (WGS) entry which is preliminary data.</text>
</comment>
<dbReference type="PANTHER" id="PTHR30629">
    <property type="entry name" value="PROPHAGE INTEGRASE"/>
    <property type="match status" value="1"/>
</dbReference>
<keyword evidence="7" id="KW-1185">Reference proteome</keyword>
<evidence type="ECO:0000313" key="7">
    <source>
        <dbReference type="Proteomes" id="UP001168640"/>
    </source>
</evidence>
<dbReference type="InterPro" id="IPR038488">
    <property type="entry name" value="Integrase_DNA-bd_sf"/>
</dbReference>
<dbReference type="EMBL" id="JAUMIS010000002">
    <property type="protein sequence ID" value="MDO3722224.1"/>
    <property type="molecule type" value="Genomic_DNA"/>
</dbReference>
<dbReference type="InterPro" id="IPR010998">
    <property type="entry name" value="Integrase_recombinase_N"/>
</dbReference>
<keyword evidence="3" id="KW-0238">DNA-binding</keyword>
<evidence type="ECO:0000256" key="4">
    <source>
        <dbReference type="ARBA" id="ARBA00023172"/>
    </source>
</evidence>
<dbReference type="InterPro" id="IPR013762">
    <property type="entry name" value="Integrase-like_cat_sf"/>
</dbReference>
<comment type="similarity">
    <text evidence="1">Belongs to the 'phage' integrase family.</text>
</comment>
<dbReference type="InterPro" id="IPR050808">
    <property type="entry name" value="Phage_Integrase"/>
</dbReference>
<evidence type="ECO:0000256" key="2">
    <source>
        <dbReference type="ARBA" id="ARBA00022908"/>
    </source>
</evidence>
<dbReference type="InterPro" id="IPR002104">
    <property type="entry name" value="Integrase_catalytic"/>
</dbReference>
<dbReference type="PANTHER" id="PTHR30629:SF2">
    <property type="entry name" value="PROPHAGE INTEGRASE INTS-RELATED"/>
    <property type="match status" value="1"/>
</dbReference>
<name>A0ABT8W1U5_9GAMM</name>
<dbReference type="RefSeq" id="WP_302909952.1">
    <property type="nucleotide sequence ID" value="NZ_JAUMIS010000002.1"/>
</dbReference>
<evidence type="ECO:0000313" key="6">
    <source>
        <dbReference type="EMBL" id="MDO3722224.1"/>
    </source>
</evidence>
<evidence type="ECO:0000256" key="3">
    <source>
        <dbReference type="ARBA" id="ARBA00023125"/>
    </source>
</evidence>
<dbReference type="PROSITE" id="PS51898">
    <property type="entry name" value="TYR_RECOMBINASE"/>
    <property type="match status" value="1"/>
</dbReference>
<organism evidence="6 7">
    <name type="scientific">Marinobacter suaedae</name>
    <dbReference type="NCBI Taxonomy" id="3057675"/>
    <lineage>
        <taxon>Bacteria</taxon>
        <taxon>Pseudomonadati</taxon>
        <taxon>Pseudomonadota</taxon>
        <taxon>Gammaproteobacteria</taxon>
        <taxon>Pseudomonadales</taxon>
        <taxon>Marinobacteraceae</taxon>
        <taxon>Marinobacter</taxon>
    </lineage>
</organism>
<evidence type="ECO:0000256" key="1">
    <source>
        <dbReference type="ARBA" id="ARBA00008857"/>
    </source>
</evidence>
<gene>
    <name evidence="6" type="ORF">QVZ43_10865</name>
</gene>
<dbReference type="Pfam" id="PF13356">
    <property type="entry name" value="Arm-DNA-bind_3"/>
    <property type="match status" value="1"/>
</dbReference>
<dbReference type="InterPro" id="IPR025166">
    <property type="entry name" value="Integrase_DNA_bind_dom"/>
</dbReference>
<protein>
    <submittedName>
        <fullName evidence="6">Tyrosine-type recombinase/integrase</fullName>
    </submittedName>
</protein>
<dbReference type="Gene3D" id="1.10.150.130">
    <property type="match status" value="1"/>
</dbReference>
<evidence type="ECO:0000259" key="5">
    <source>
        <dbReference type="PROSITE" id="PS51898"/>
    </source>
</evidence>
<dbReference type="Gene3D" id="3.30.160.390">
    <property type="entry name" value="Integrase, DNA-binding domain"/>
    <property type="match status" value="1"/>
</dbReference>
<dbReference type="Pfam" id="PF00589">
    <property type="entry name" value="Phage_integrase"/>
    <property type="match status" value="1"/>
</dbReference>
<dbReference type="Proteomes" id="UP001168640">
    <property type="component" value="Unassembled WGS sequence"/>
</dbReference>
<dbReference type="InterPro" id="IPR011010">
    <property type="entry name" value="DNA_brk_join_enz"/>
</dbReference>
<dbReference type="Gene3D" id="1.10.443.10">
    <property type="entry name" value="Intergrase catalytic core"/>
    <property type="match status" value="1"/>
</dbReference>
<sequence>MAKRQPTRLTLKTIDALPWAERDATGRVQSYTVRDTDVKGLLVVVNAETKVFKVQRDLYSADKGPDGKRRKLGTRRVALGDVRDFGTVDDAREAARKVIADMRNGIDPNRPPEEPKRHDYTLQMAFDGFVDSRERKDRRPSTINGYHNLFRRYLTDWATCPLKEIGDDTLGVDDLHRRITKKNGPVAANQTMRLLRAVYNYARRKQRDLPPNPVEAVDFNHERKRTEVITDWPAWHEQVTGLRNPITRDWYLFLAFTGMRKGAASEARVEHFDAKAGFLHVPDPKGGPKRAFDLPLSGYLVKLLEARIAENRQIFGPNCPWVFPSHFSDKGHVTECSLRELPSPHVHRHSFATAAQAAGLPDFDIKLLLNHKLSDVTGGYIHGTALGDHLRECQERITAYLLGRIHEGENVVPLRRVSA</sequence>
<reference evidence="6" key="1">
    <citation type="submission" date="2023-07" db="EMBL/GenBank/DDBJ databases">
        <title>Marinobacter sp. chi1 genome sequencing and assembly.</title>
        <authorList>
            <person name="Park S."/>
        </authorList>
    </citation>
    <scope>NUCLEOTIDE SEQUENCE</scope>
    <source>
        <strain evidence="6">Chi1</strain>
    </source>
</reference>
<dbReference type="SUPFAM" id="SSF56349">
    <property type="entry name" value="DNA breaking-rejoining enzymes"/>
    <property type="match status" value="1"/>
</dbReference>